<keyword evidence="15" id="KW-0472">Membrane</keyword>
<dbReference type="GO" id="GO:0006660">
    <property type="term" value="P:phosphatidylserine catabolic process"/>
    <property type="evidence" value="ECO:0007669"/>
    <property type="project" value="TreeGrafter"/>
</dbReference>
<evidence type="ECO:0000256" key="5">
    <source>
        <dbReference type="ARBA" id="ARBA00011137"/>
    </source>
</evidence>
<protein>
    <recommendedName>
        <fullName evidence="6">triacylglycerol lipase</fullName>
        <ecNumber evidence="6">3.1.1.3</ecNumber>
    </recommendedName>
    <alternativeName>
        <fullName evidence="17">Autophagy-related protein 15</fullName>
    </alternativeName>
</protein>
<evidence type="ECO:0000256" key="2">
    <source>
        <dbReference type="ARBA" id="ARBA00004270"/>
    </source>
</evidence>
<evidence type="ECO:0000313" key="20">
    <source>
        <dbReference type="EMBL" id="EMF12541.1"/>
    </source>
</evidence>
<proteinExistence type="inferred from homology"/>
<evidence type="ECO:0000313" key="21">
    <source>
        <dbReference type="Proteomes" id="UP000016931"/>
    </source>
</evidence>
<feature type="region of interest" description="Disordered" evidence="18">
    <location>
        <begin position="478"/>
        <end position="511"/>
    </location>
</feature>
<evidence type="ECO:0000256" key="16">
    <source>
        <dbReference type="ARBA" id="ARBA00023180"/>
    </source>
</evidence>
<gene>
    <name evidence="20" type="ORF">SEPMUDRAFT_149183</name>
</gene>
<dbReference type="Proteomes" id="UP000016931">
    <property type="component" value="Unassembled WGS sequence"/>
</dbReference>
<evidence type="ECO:0000256" key="12">
    <source>
        <dbReference type="ARBA" id="ARBA00022989"/>
    </source>
</evidence>
<evidence type="ECO:0000256" key="1">
    <source>
        <dbReference type="ARBA" id="ARBA00001024"/>
    </source>
</evidence>
<feature type="signal peptide" evidence="19">
    <location>
        <begin position="1"/>
        <end position="22"/>
    </location>
</feature>
<evidence type="ECO:0000256" key="9">
    <source>
        <dbReference type="ARBA" id="ARBA00022801"/>
    </source>
</evidence>
<comment type="similarity">
    <text evidence="4">Belongs to the AB hydrolase superfamily. Lipase family.</text>
</comment>
<keyword evidence="7" id="KW-0812">Transmembrane</keyword>
<dbReference type="InterPro" id="IPR029058">
    <property type="entry name" value="AB_hydrolase_fold"/>
</dbReference>
<dbReference type="EC" id="3.1.1.3" evidence="6"/>
<organism evidence="20 21">
    <name type="scientific">Sphaerulina musiva (strain SO2202)</name>
    <name type="common">Poplar stem canker fungus</name>
    <name type="synonym">Septoria musiva</name>
    <dbReference type="NCBI Taxonomy" id="692275"/>
    <lineage>
        <taxon>Eukaryota</taxon>
        <taxon>Fungi</taxon>
        <taxon>Dikarya</taxon>
        <taxon>Ascomycota</taxon>
        <taxon>Pezizomycotina</taxon>
        <taxon>Dothideomycetes</taxon>
        <taxon>Dothideomycetidae</taxon>
        <taxon>Mycosphaerellales</taxon>
        <taxon>Mycosphaerellaceae</taxon>
        <taxon>Sphaerulina</taxon>
    </lineage>
</organism>
<dbReference type="InterPro" id="IPR050805">
    <property type="entry name" value="ATG15_Lipase"/>
</dbReference>
<name>M3BWW7_SPHMS</name>
<keyword evidence="14" id="KW-0443">Lipid metabolism</keyword>
<keyword evidence="16" id="KW-0325">Glycoprotein</keyword>
<dbReference type="HOGENOM" id="CLU_028295_0_1_1"/>
<evidence type="ECO:0000256" key="19">
    <source>
        <dbReference type="SAM" id="SignalP"/>
    </source>
</evidence>
<feature type="chain" id="PRO_5004032003" description="triacylglycerol lipase" evidence="19">
    <location>
        <begin position="23"/>
        <end position="597"/>
    </location>
</feature>
<dbReference type="RefSeq" id="XP_016760662.1">
    <property type="nucleotide sequence ID" value="XM_016905394.1"/>
</dbReference>
<dbReference type="Gene3D" id="3.40.50.1820">
    <property type="entry name" value="alpha/beta hydrolase"/>
    <property type="match status" value="1"/>
</dbReference>
<evidence type="ECO:0000256" key="6">
    <source>
        <dbReference type="ARBA" id="ARBA00013279"/>
    </source>
</evidence>
<keyword evidence="21" id="KW-1185">Reference proteome</keyword>
<evidence type="ECO:0000256" key="3">
    <source>
        <dbReference type="ARBA" id="ARBA00004343"/>
    </source>
</evidence>
<keyword evidence="12" id="KW-1133">Transmembrane helix</keyword>
<dbReference type="GO" id="GO:0046461">
    <property type="term" value="P:neutral lipid catabolic process"/>
    <property type="evidence" value="ECO:0007669"/>
    <property type="project" value="TreeGrafter"/>
</dbReference>
<dbReference type="PANTHER" id="PTHR47175:SF2">
    <property type="entry name" value="LIPASE ATG15-RELATED"/>
    <property type="match status" value="1"/>
</dbReference>
<dbReference type="GO" id="GO:0034496">
    <property type="term" value="P:multivesicular body membrane disassembly"/>
    <property type="evidence" value="ECO:0007669"/>
    <property type="project" value="TreeGrafter"/>
</dbReference>
<dbReference type="GO" id="GO:0005775">
    <property type="term" value="C:vacuolar lumen"/>
    <property type="evidence" value="ECO:0007669"/>
    <property type="project" value="TreeGrafter"/>
</dbReference>
<dbReference type="EMBL" id="KB456264">
    <property type="protein sequence ID" value="EMF12541.1"/>
    <property type="molecule type" value="Genomic_DNA"/>
</dbReference>
<sequence>MSILRSIGLCCLLLSLGPHVQAQQQQQQVLLPPHMPVVADSNKLVGEKEFTLRHVYHHGTFDHPRLHRYIDIPQDQTLYVKDQLGCRAKAPARLPARVAPMRIQRMVERSPAATESLFSYARSHGGPKTLMADEWTVDEIAAPNTTDKSTVITFATIAANAYVTEPWGDGWKDVKGGFNYTDDFGWQLDGLRGHIFADQTNSTVVIGLKGTSMAIFDGKETTGHDKLNDNLFGSCCCAQGIHYAWKPACDCMTSQYTCNNTCLVRSLQDKAHYYWAARDLYHNVTERYPHADIWLAGHSLGGVVSALLGLTYGLPTMTFETYPDALAASRLGLPTPPQYHIGSGSQLDIGVHHYGHTADPIFAGTCNAWNSGCTIAGYAFEGQCHTGTKHVYNTVTELGWHVSVANHRMNVVIPDVLEKYDEVPSAEEDADCQDCYLWKFFQSNGTETTTTTTLTSMSSSSTTATCKTPGWWGCKDTTTTTTSSPSLTKPTTTMSPTPTTTTTTTSPPTPTTTCHTPGWFGCKDVLPSKTKIPSSSSSISTSSLLLPTATTTTTTKPVSTPSTTTTITCHTPGWWGCRDSTSTTKSTTSTTSTTSTV</sequence>
<keyword evidence="11" id="KW-0735">Signal-anchor</keyword>
<evidence type="ECO:0000256" key="17">
    <source>
        <dbReference type="ARBA" id="ARBA00029828"/>
    </source>
</evidence>
<evidence type="ECO:0000256" key="11">
    <source>
        <dbReference type="ARBA" id="ARBA00022968"/>
    </source>
</evidence>
<dbReference type="eggNOG" id="KOG4540">
    <property type="taxonomic scope" value="Eukaryota"/>
</dbReference>
<evidence type="ECO:0000256" key="14">
    <source>
        <dbReference type="ARBA" id="ARBA00023098"/>
    </source>
</evidence>
<keyword evidence="8" id="KW-0967">Endosome</keyword>
<reference evidence="20 21" key="1">
    <citation type="journal article" date="2012" name="PLoS Pathog.">
        <title>Diverse lifestyles and strategies of plant pathogenesis encoded in the genomes of eighteen Dothideomycetes fungi.</title>
        <authorList>
            <person name="Ohm R.A."/>
            <person name="Feau N."/>
            <person name="Henrissat B."/>
            <person name="Schoch C.L."/>
            <person name="Horwitz B.A."/>
            <person name="Barry K.W."/>
            <person name="Condon B.J."/>
            <person name="Copeland A.C."/>
            <person name="Dhillon B."/>
            <person name="Glaser F."/>
            <person name="Hesse C.N."/>
            <person name="Kosti I."/>
            <person name="LaButti K."/>
            <person name="Lindquist E.A."/>
            <person name="Lucas S."/>
            <person name="Salamov A.A."/>
            <person name="Bradshaw R.E."/>
            <person name="Ciuffetti L."/>
            <person name="Hamelin R.C."/>
            <person name="Kema G.H.J."/>
            <person name="Lawrence C."/>
            <person name="Scott J.A."/>
            <person name="Spatafora J.W."/>
            <person name="Turgeon B.G."/>
            <person name="de Wit P.J.G.M."/>
            <person name="Zhong S."/>
            <person name="Goodwin S.B."/>
            <person name="Grigoriev I.V."/>
        </authorList>
    </citation>
    <scope>NUCLEOTIDE SEQUENCE [LARGE SCALE GENOMIC DNA]</scope>
    <source>
        <strain evidence="20 21">SO2202</strain>
    </source>
</reference>
<evidence type="ECO:0000256" key="7">
    <source>
        <dbReference type="ARBA" id="ARBA00022692"/>
    </source>
</evidence>
<dbReference type="AlphaFoldDB" id="M3BWW7"/>
<keyword evidence="10" id="KW-0442">Lipid degradation</keyword>
<dbReference type="OrthoDB" id="58570at2759"/>
<dbReference type="PANTHER" id="PTHR47175">
    <property type="entry name" value="LIPASE ATG15-RELATED"/>
    <property type="match status" value="1"/>
</dbReference>
<keyword evidence="9 20" id="KW-0378">Hydrolase</keyword>
<comment type="catalytic activity">
    <reaction evidence="1">
        <text>a triacylglycerol + H2O = a diacylglycerol + a fatty acid + H(+)</text>
        <dbReference type="Rhea" id="RHEA:12044"/>
        <dbReference type="ChEBI" id="CHEBI:15377"/>
        <dbReference type="ChEBI" id="CHEBI:15378"/>
        <dbReference type="ChEBI" id="CHEBI:17855"/>
        <dbReference type="ChEBI" id="CHEBI:18035"/>
        <dbReference type="ChEBI" id="CHEBI:28868"/>
        <dbReference type="EC" id="3.1.1.3"/>
    </reaction>
</comment>
<evidence type="ECO:0000256" key="10">
    <source>
        <dbReference type="ARBA" id="ARBA00022963"/>
    </source>
</evidence>
<comment type="subunit">
    <text evidence="5">Binds to both phosphatidylinositol (PI) and phosphatidylinositol 3,5-bisphosphate (PIP2).</text>
</comment>
<keyword evidence="19" id="KW-0732">Signal</keyword>
<keyword evidence="13" id="KW-0072">Autophagy</keyword>
<comment type="subcellular location">
    <subcellularLocation>
        <location evidence="3">Endosome</location>
        <location evidence="3">Multivesicular body membrane</location>
        <topology evidence="3">Single-pass type II membrane protein</topology>
    </subcellularLocation>
    <subcellularLocation>
        <location evidence="2">Prevacuolar compartment membrane</location>
        <topology evidence="2">Single-pass type II membrane protein</topology>
    </subcellularLocation>
</comment>
<accession>M3BWW7</accession>
<dbReference type="SUPFAM" id="SSF53474">
    <property type="entry name" value="alpha/beta-Hydrolases"/>
    <property type="match status" value="1"/>
</dbReference>
<dbReference type="GO" id="GO:0034727">
    <property type="term" value="P:piecemeal microautophagy of the nucleus"/>
    <property type="evidence" value="ECO:0007669"/>
    <property type="project" value="TreeGrafter"/>
</dbReference>
<dbReference type="GO" id="GO:0032585">
    <property type="term" value="C:multivesicular body membrane"/>
    <property type="evidence" value="ECO:0007669"/>
    <property type="project" value="UniProtKB-SubCell"/>
</dbReference>
<evidence type="ECO:0000256" key="15">
    <source>
        <dbReference type="ARBA" id="ARBA00023136"/>
    </source>
</evidence>
<dbReference type="OMA" id="CHDCYNW"/>
<evidence type="ECO:0000256" key="4">
    <source>
        <dbReference type="ARBA" id="ARBA00010701"/>
    </source>
</evidence>
<evidence type="ECO:0000256" key="8">
    <source>
        <dbReference type="ARBA" id="ARBA00022753"/>
    </source>
</evidence>
<dbReference type="GO" id="GO:0004620">
    <property type="term" value="F:phospholipase activity"/>
    <property type="evidence" value="ECO:0007669"/>
    <property type="project" value="TreeGrafter"/>
</dbReference>
<evidence type="ECO:0000256" key="13">
    <source>
        <dbReference type="ARBA" id="ARBA00023006"/>
    </source>
</evidence>
<evidence type="ECO:0000256" key="18">
    <source>
        <dbReference type="SAM" id="MobiDB-lite"/>
    </source>
</evidence>
<dbReference type="GeneID" id="27902531"/>
<dbReference type="STRING" id="692275.M3BWW7"/>
<dbReference type="GO" id="GO:0004806">
    <property type="term" value="F:triacylglycerol lipase activity"/>
    <property type="evidence" value="ECO:0007669"/>
    <property type="project" value="UniProtKB-EC"/>
</dbReference>